<reference evidence="1" key="1">
    <citation type="submission" date="2018-04" db="EMBL/GenBank/DDBJ databases">
        <title>Draft Genome Sequences of Chryseobacterium lactis NCTC11390T isolated from milk, Chryseobacterium oncorhynchi 701B-08T from rainbow trout, and Chryseobacterium viscerum 687B-08T from diseased fish.</title>
        <authorList>
            <person name="Jeong J.-J."/>
            <person name="Lee Y.J."/>
            <person name="Pathiraja D."/>
            <person name="Park B."/>
            <person name="Choi I.-G."/>
            <person name="Kim K.D."/>
        </authorList>
    </citation>
    <scope>NUCLEOTIDE SEQUENCE [LARGE SCALE GENOMIC DNA]</scope>
    <source>
        <strain evidence="1">701B-08</strain>
    </source>
</reference>
<dbReference type="Proteomes" id="UP000236182">
    <property type="component" value="Unassembled WGS sequence"/>
</dbReference>
<name>A0A316X4L9_9FLAO</name>
<evidence type="ECO:0000313" key="2">
    <source>
        <dbReference type="Proteomes" id="UP000236182"/>
    </source>
</evidence>
<organism evidence="1 2">
    <name type="scientific">Chryseobacterium oncorhynchi</name>
    <dbReference type="NCBI Taxonomy" id="741074"/>
    <lineage>
        <taxon>Bacteria</taxon>
        <taxon>Pseudomonadati</taxon>
        <taxon>Bacteroidota</taxon>
        <taxon>Flavobacteriia</taxon>
        <taxon>Flavobacteriales</taxon>
        <taxon>Weeksellaceae</taxon>
        <taxon>Chryseobacterium group</taxon>
        <taxon>Chryseobacterium</taxon>
    </lineage>
</organism>
<dbReference type="AlphaFoldDB" id="A0A316X4L9"/>
<comment type="caution">
    <text evidence="1">The sequence shown here is derived from an EMBL/GenBank/DDBJ whole genome shotgun (WGS) entry which is preliminary data.</text>
</comment>
<evidence type="ECO:0000313" key="1">
    <source>
        <dbReference type="EMBL" id="PWN67363.1"/>
    </source>
</evidence>
<keyword evidence="2" id="KW-1185">Reference proteome</keyword>
<dbReference type="EMBL" id="PPEI02000001">
    <property type="protein sequence ID" value="PWN67363.1"/>
    <property type="molecule type" value="Genomic_DNA"/>
</dbReference>
<accession>A0A316X4L9</accession>
<protein>
    <submittedName>
        <fullName evidence="1">DUF2750 domain-containing protein</fullName>
    </submittedName>
</protein>
<dbReference type="RefSeq" id="WP_109617663.1">
    <property type="nucleotide sequence ID" value="NZ_PPEI02000001.1"/>
</dbReference>
<sequence length="152" mass="17683">MIQDHITVQNRYKDFIKKIIETEIVYTLKDEKGYATSYSNEIEDEDGEPTQIVCFWSDPARAKSCVDQEWSHYEVSPISLREFIENWCLGMNSDGLIVGTNFDSHLFGYEAEPLEVIMDSIEELRTTGKSLELRKFENMGDLESQIREILKD</sequence>
<proteinExistence type="predicted"/>
<dbReference type="InterPro" id="IPR021284">
    <property type="entry name" value="DUF2750"/>
</dbReference>
<dbReference type="OrthoDB" id="2936081at2"/>
<dbReference type="Pfam" id="PF11042">
    <property type="entry name" value="DUF2750"/>
    <property type="match status" value="1"/>
</dbReference>
<gene>
    <name evidence="1" type="ORF">C1638_001820</name>
</gene>